<feature type="transmembrane region" description="Helical" evidence="1">
    <location>
        <begin position="232"/>
        <end position="255"/>
    </location>
</feature>
<evidence type="ECO:0000256" key="1">
    <source>
        <dbReference type="SAM" id="Phobius"/>
    </source>
</evidence>
<organism evidence="2 3">
    <name type="scientific">Sphingobacterium humi</name>
    <dbReference type="NCBI Taxonomy" id="1796905"/>
    <lineage>
        <taxon>Bacteria</taxon>
        <taxon>Pseudomonadati</taxon>
        <taxon>Bacteroidota</taxon>
        <taxon>Sphingobacteriia</taxon>
        <taxon>Sphingobacteriales</taxon>
        <taxon>Sphingobacteriaceae</taxon>
        <taxon>Sphingobacterium</taxon>
    </lineage>
</organism>
<comment type="caution">
    <text evidence="2">The sequence shown here is derived from an EMBL/GenBank/DDBJ whole genome shotgun (WGS) entry which is preliminary data.</text>
</comment>
<feature type="transmembrane region" description="Helical" evidence="1">
    <location>
        <begin position="170"/>
        <end position="192"/>
    </location>
</feature>
<dbReference type="AlphaFoldDB" id="A0A6N8L595"/>
<dbReference type="Proteomes" id="UP000435036">
    <property type="component" value="Unassembled WGS sequence"/>
</dbReference>
<feature type="transmembrane region" description="Helical" evidence="1">
    <location>
        <begin position="15"/>
        <end position="34"/>
    </location>
</feature>
<feature type="transmembrane region" description="Helical" evidence="1">
    <location>
        <begin position="104"/>
        <end position="129"/>
    </location>
</feature>
<sequence>MTLNYVKNIFYSHKYLAVSLPLFAFIGFVGLFIFTKKNVLDWIDLINTLPNPSPKQILELSSVSAFNDSIALVIFLPFIQLFFLGKLFYKSYEFTLPLQAWQKYVAYLLVAIVVFIINLLCIVFANYLLEWYLQKDYLSMLQKAFEDSGYIYQEIPEYNILHNSFVNKELISLGSFVFFSILPFFLAAQLLFQKYSFIKSLLIAVGLIVLGRMFSTHVWSKHFTYINNEQYISMYQVMIIIIPALLCYIGFYYFFKDKEV</sequence>
<dbReference type="EMBL" id="WSQA01000012">
    <property type="protein sequence ID" value="MVZ63348.1"/>
    <property type="molecule type" value="Genomic_DNA"/>
</dbReference>
<evidence type="ECO:0000313" key="2">
    <source>
        <dbReference type="EMBL" id="MVZ63348.1"/>
    </source>
</evidence>
<proteinExistence type="predicted"/>
<evidence type="ECO:0000313" key="3">
    <source>
        <dbReference type="Proteomes" id="UP000435036"/>
    </source>
</evidence>
<gene>
    <name evidence="2" type="ORF">GQF63_15055</name>
</gene>
<reference evidence="2 3" key="1">
    <citation type="submission" date="2019-12" db="EMBL/GenBank/DDBJ databases">
        <authorList>
            <person name="Dong K."/>
        </authorList>
    </citation>
    <scope>NUCLEOTIDE SEQUENCE [LARGE SCALE GENOMIC DNA]</scope>
    <source>
        <strain evidence="2 3">JCM 31225</strain>
    </source>
</reference>
<protein>
    <submittedName>
        <fullName evidence="2">Uncharacterized protein</fullName>
    </submittedName>
</protein>
<keyword evidence="3" id="KW-1185">Reference proteome</keyword>
<name>A0A6N8L595_9SPHI</name>
<feature type="transmembrane region" description="Helical" evidence="1">
    <location>
        <begin position="70"/>
        <end position="92"/>
    </location>
</feature>
<accession>A0A6N8L595</accession>
<feature type="transmembrane region" description="Helical" evidence="1">
    <location>
        <begin position="201"/>
        <end position="220"/>
    </location>
</feature>
<dbReference type="OrthoDB" id="711414at2"/>
<keyword evidence="1" id="KW-0812">Transmembrane</keyword>
<keyword evidence="1" id="KW-1133">Transmembrane helix</keyword>
<keyword evidence="1" id="KW-0472">Membrane</keyword>